<dbReference type="EMBL" id="QDEB01130652">
    <property type="protein sequence ID" value="RZB39161.1"/>
    <property type="molecule type" value="Genomic_DNA"/>
</dbReference>
<dbReference type="Proteomes" id="UP000292052">
    <property type="component" value="Unassembled WGS sequence"/>
</dbReference>
<evidence type="ECO:0000313" key="1">
    <source>
        <dbReference type="EMBL" id="RZB39161.1"/>
    </source>
</evidence>
<gene>
    <name evidence="1" type="ORF">BDFB_011605</name>
</gene>
<evidence type="ECO:0000313" key="2">
    <source>
        <dbReference type="Proteomes" id="UP000292052"/>
    </source>
</evidence>
<protein>
    <submittedName>
        <fullName evidence="1">Uncharacterized protein</fullName>
    </submittedName>
</protein>
<comment type="caution">
    <text evidence="1">The sequence shown here is derived from an EMBL/GenBank/DDBJ whole genome shotgun (WGS) entry which is preliminary data.</text>
</comment>
<sequence length="40" mass="4530">MREQFLKMIVIDLTVLPYLAKILLTKGTRGKQVASLITII</sequence>
<accession>A0A482V7I9</accession>
<name>A0A482V7I9_ASBVE</name>
<keyword evidence="2" id="KW-1185">Reference proteome</keyword>
<reference evidence="1 2" key="1">
    <citation type="submission" date="2017-03" db="EMBL/GenBank/DDBJ databases">
        <title>Genome of the blue death feigning beetle - Asbolus verrucosus.</title>
        <authorList>
            <person name="Rider S.D."/>
        </authorList>
    </citation>
    <scope>NUCLEOTIDE SEQUENCE [LARGE SCALE GENOMIC DNA]</scope>
    <source>
        <strain evidence="1">Butters</strain>
        <tissue evidence="1">Head and leg muscle</tissue>
    </source>
</reference>
<dbReference type="AlphaFoldDB" id="A0A482V7I9"/>
<organism evidence="1 2">
    <name type="scientific">Asbolus verrucosus</name>
    <name type="common">Desert ironclad beetle</name>
    <dbReference type="NCBI Taxonomy" id="1661398"/>
    <lineage>
        <taxon>Eukaryota</taxon>
        <taxon>Metazoa</taxon>
        <taxon>Ecdysozoa</taxon>
        <taxon>Arthropoda</taxon>
        <taxon>Hexapoda</taxon>
        <taxon>Insecta</taxon>
        <taxon>Pterygota</taxon>
        <taxon>Neoptera</taxon>
        <taxon>Endopterygota</taxon>
        <taxon>Coleoptera</taxon>
        <taxon>Polyphaga</taxon>
        <taxon>Cucujiformia</taxon>
        <taxon>Tenebrionidae</taxon>
        <taxon>Pimeliinae</taxon>
        <taxon>Asbolus</taxon>
    </lineage>
</organism>
<proteinExistence type="predicted"/>